<dbReference type="RefSeq" id="WP_013092541.1">
    <property type="nucleotide sequence ID" value="NC_014118.1"/>
</dbReference>
<evidence type="ECO:0000313" key="1">
    <source>
        <dbReference type="EMBL" id="ADG18745.1"/>
    </source>
</evidence>
<dbReference type="STRING" id="640511.BC1002_4780"/>
<evidence type="ECO:0000313" key="2">
    <source>
        <dbReference type="Proteomes" id="UP000002190"/>
    </source>
</evidence>
<dbReference type="GeneID" id="301095997"/>
<dbReference type="KEGG" id="bge:BC1002_4780"/>
<reference evidence="2" key="1">
    <citation type="submission" date="2010-04" db="EMBL/GenBank/DDBJ databases">
        <title>Complete sequence of chromosome 2 of Burkholderia sp. CCGE1002.</title>
        <authorList>
            <consortium name="US DOE Joint Genome Institute"/>
            <person name="Lucas S."/>
            <person name="Copeland A."/>
            <person name="Lapidus A."/>
            <person name="Cheng J.-F."/>
            <person name="Bruce D."/>
            <person name="Goodwin L."/>
            <person name="Pitluck S."/>
            <person name="Chertkov O."/>
            <person name="Detter J.C."/>
            <person name="Han C."/>
            <person name="Tapia R."/>
            <person name="Land M."/>
            <person name="Hauser L."/>
            <person name="Kyrpides N."/>
            <person name="Ovchinnikova G."/>
            <person name="Martinez-Romero E."/>
            <person name="Hernandez M.A.R."/>
            <person name="Tiedje J.M."/>
            <person name="Woyke T."/>
        </authorList>
    </citation>
    <scope>NUCLEOTIDE SEQUENCE [LARGE SCALE GENOMIC DNA]</scope>
    <source>
        <strain evidence="2">CCGE1002</strain>
    </source>
</reference>
<dbReference type="HOGENOM" id="CLU_2841421_0_0_4"/>
<organism evidence="1 2">
    <name type="scientific">Paraburkholderia atlantica</name>
    <dbReference type="NCBI Taxonomy" id="2654982"/>
    <lineage>
        <taxon>Bacteria</taxon>
        <taxon>Pseudomonadati</taxon>
        <taxon>Pseudomonadota</taxon>
        <taxon>Betaproteobacteria</taxon>
        <taxon>Burkholderiales</taxon>
        <taxon>Burkholderiaceae</taxon>
        <taxon>Paraburkholderia</taxon>
    </lineage>
</organism>
<gene>
    <name evidence="1" type="ordered locus">BC1002_4780</name>
</gene>
<protein>
    <submittedName>
        <fullName evidence="1">Uncharacterized protein</fullName>
    </submittedName>
</protein>
<dbReference type="Proteomes" id="UP000002190">
    <property type="component" value="Chromosome 2"/>
</dbReference>
<dbReference type="AlphaFoldDB" id="D5WDE2"/>
<accession>D5WDE2</accession>
<dbReference type="EMBL" id="CP002014">
    <property type="protein sequence ID" value="ADG18745.1"/>
    <property type="molecule type" value="Genomic_DNA"/>
</dbReference>
<reference evidence="1 2" key="2">
    <citation type="journal article" date="2012" name="J. Bacteriol.">
        <title>Genome Sequences of Burkholderia sp. Strains CCGE1002 and H160, Isolated from Legume Nodules in Mexico and Brazil.</title>
        <authorList>
            <person name="Ormeno-Orrillo E."/>
            <person name="Rogel M.A."/>
            <person name="Chueire L.M."/>
            <person name="Tiedje J.M."/>
            <person name="Martinez-Romero E."/>
            <person name="Hungria M."/>
        </authorList>
    </citation>
    <scope>NUCLEOTIDE SEQUENCE [LARGE SCALE GENOMIC DNA]</scope>
    <source>
        <strain evidence="1 2">CCGE1002</strain>
    </source>
</reference>
<proteinExistence type="predicted"/>
<sequence>MSKLIETMSSAIGALREALAVKKLNEIPSNHSPNFAPVLDPALRTGLEAILCPAGASLDQHETTQ</sequence>
<name>D5WDE2_PARAM</name>